<evidence type="ECO:0000256" key="1">
    <source>
        <dbReference type="SAM" id="Phobius"/>
    </source>
</evidence>
<dbReference type="EMBL" id="JASPKY010000064">
    <property type="protein sequence ID" value="KAK9743934.1"/>
    <property type="molecule type" value="Genomic_DNA"/>
</dbReference>
<comment type="caution">
    <text evidence="3">The sequence shown here is derived from an EMBL/GenBank/DDBJ whole genome shotgun (WGS) entry which is preliminary data.</text>
</comment>
<keyword evidence="1" id="KW-0472">Membrane</keyword>
<keyword evidence="4" id="KW-1185">Reference proteome</keyword>
<sequence length="232" mass="27215">MTNFDTLQYLHIILTTYINFVKSTIDVNLPEYQYIANHLEPQECRRLVAALHFHSYDLPPNVDEAENLLDKEVPCIRLLLHWNNSPGEGRGETHEVLGHRLRQLGREDLADWLGRTVFHELGKDIERSLDHPFREFLTKKPHKTYYGPHYVGEIAPTNNKTEWLPFDTICYTAVVILLIIILGLLTKIITMALCKKRKTRRKRKYSRIEEGDGEYTDTTSESEDRFDIRHKI</sequence>
<organism evidence="3 4">
    <name type="scientific">Popillia japonica</name>
    <name type="common">Japanese beetle</name>
    <dbReference type="NCBI Taxonomy" id="7064"/>
    <lineage>
        <taxon>Eukaryota</taxon>
        <taxon>Metazoa</taxon>
        <taxon>Ecdysozoa</taxon>
        <taxon>Arthropoda</taxon>
        <taxon>Hexapoda</taxon>
        <taxon>Insecta</taxon>
        <taxon>Pterygota</taxon>
        <taxon>Neoptera</taxon>
        <taxon>Endopterygota</taxon>
        <taxon>Coleoptera</taxon>
        <taxon>Polyphaga</taxon>
        <taxon>Scarabaeiformia</taxon>
        <taxon>Scarabaeidae</taxon>
        <taxon>Rutelinae</taxon>
        <taxon>Popillia</taxon>
    </lineage>
</organism>
<evidence type="ECO:0000313" key="4">
    <source>
        <dbReference type="Proteomes" id="UP001458880"/>
    </source>
</evidence>
<dbReference type="InterPro" id="IPR011029">
    <property type="entry name" value="DEATH-like_dom_sf"/>
</dbReference>
<evidence type="ECO:0000313" key="3">
    <source>
        <dbReference type="EMBL" id="KAK9743934.1"/>
    </source>
</evidence>
<dbReference type="Proteomes" id="UP001458880">
    <property type="component" value="Unassembled WGS sequence"/>
</dbReference>
<dbReference type="GO" id="GO:0007165">
    <property type="term" value="P:signal transduction"/>
    <property type="evidence" value="ECO:0007669"/>
    <property type="project" value="InterPro"/>
</dbReference>
<feature type="transmembrane region" description="Helical" evidence="1">
    <location>
        <begin position="171"/>
        <end position="194"/>
    </location>
</feature>
<dbReference type="PROSITE" id="PS50017">
    <property type="entry name" value="DEATH_DOMAIN"/>
    <property type="match status" value="1"/>
</dbReference>
<keyword evidence="1" id="KW-1133">Transmembrane helix</keyword>
<evidence type="ECO:0000259" key="2">
    <source>
        <dbReference type="PROSITE" id="PS50017"/>
    </source>
</evidence>
<reference evidence="3 4" key="1">
    <citation type="journal article" date="2024" name="BMC Genomics">
        <title>De novo assembly and annotation of Popillia japonica's genome with initial clues to its potential as an invasive pest.</title>
        <authorList>
            <person name="Cucini C."/>
            <person name="Boschi S."/>
            <person name="Funari R."/>
            <person name="Cardaioli E."/>
            <person name="Iannotti N."/>
            <person name="Marturano G."/>
            <person name="Paoli F."/>
            <person name="Bruttini M."/>
            <person name="Carapelli A."/>
            <person name="Frati F."/>
            <person name="Nardi F."/>
        </authorList>
    </citation>
    <scope>NUCLEOTIDE SEQUENCE [LARGE SCALE GENOMIC DNA]</scope>
    <source>
        <strain evidence="3">DMR45628</strain>
    </source>
</reference>
<keyword evidence="1" id="KW-0812">Transmembrane</keyword>
<dbReference type="AlphaFoldDB" id="A0AAW1MAL7"/>
<name>A0AAW1MAL7_POPJA</name>
<gene>
    <name evidence="3" type="ORF">QE152_g8198</name>
</gene>
<feature type="domain" description="Death" evidence="2">
    <location>
        <begin position="45"/>
        <end position="117"/>
    </location>
</feature>
<accession>A0AAW1MAL7</accession>
<dbReference type="Gene3D" id="1.10.533.10">
    <property type="entry name" value="Death Domain, Fas"/>
    <property type="match status" value="1"/>
</dbReference>
<proteinExistence type="predicted"/>
<protein>
    <recommendedName>
        <fullName evidence="2">Death domain-containing protein</fullName>
    </recommendedName>
</protein>
<dbReference type="InterPro" id="IPR000488">
    <property type="entry name" value="Death_dom"/>
</dbReference>